<feature type="repeat" description="ANK" evidence="3">
    <location>
        <begin position="85"/>
        <end position="117"/>
    </location>
</feature>
<dbReference type="PRINTS" id="PR01415">
    <property type="entry name" value="ANKYRIN"/>
</dbReference>
<evidence type="ECO:0000313" key="5">
    <source>
        <dbReference type="RefSeq" id="XP_022091630.1"/>
    </source>
</evidence>
<dbReference type="Gene3D" id="1.25.40.20">
    <property type="entry name" value="Ankyrin repeat-containing domain"/>
    <property type="match status" value="2"/>
</dbReference>
<accession>A0A8B7YGV6</accession>
<feature type="repeat" description="ANK" evidence="3">
    <location>
        <begin position="118"/>
        <end position="150"/>
    </location>
</feature>
<evidence type="ECO:0000256" key="1">
    <source>
        <dbReference type="ARBA" id="ARBA00022737"/>
    </source>
</evidence>
<keyword evidence="2 3" id="KW-0040">ANK repeat</keyword>
<protein>
    <submittedName>
        <fullName evidence="5">Ankyrin repeat domain-containing protein 65-like</fullName>
    </submittedName>
</protein>
<dbReference type="Proteomes" id="UP000694845">
    <property type="component" value="Unplaced"/>
</dbReference>
<sequence>MSAFWTVLASDAACVFAKYFTVPAYLTQIWALRISEWVCIYGVFPVFQATMVITVNIHEAAFNGDYRQLNIALDNGQSPCEKDNTGTSTMHKAAANGHLECLQLLSQRGGELTQPDITGCTPLHAAARNGHLKTVKWLVEAGIDINLQSQKGKTARDVAKAAGYFEVAKFLKEAGREKFDWEKADKYGKLNFVTR</sequence>
<dbReference type="SMART" id="SM00248">
    <property type="entry name" value="ANK"/>
    <property type="match status" value="3"/>
</dbReference>
<dbReference type="OrthoDB" id="194358at2759"/>
<gene>
    <name evidence="5" type="primary">LOC110979832</name>
</gene>
<name>A0A8B7YGV6_ACAPL</name>
<keyword evidence="4" id="KW-1185">Reference proteome</keyword>
<dbReference type="InterPro" id="IPR050776">
    <property type="entry name" value="Ank_Repeat/CDKN_Inhibitor"/>
</dbReference>
<proteinExistence type="predicted"/>
<dbReference type="GeneID" id="110979832"/>
<reference evidence="5" key="1">
    <citation type="submission" date="2025-08" db="UniProtKB">
        <authorList>
            <consortium name="RefSeq"/>
        </authorList>
    </citation>
    <scope>IDENTIFICATION</scope>
</reference>
<dbReference type="PANTHER" id="PTHR24201:SF15">
    <property type="entry name" value="ANKYRIN REPEAT DOMAIN-CONTAINING PROTEIN 66"/>
    <property type="match status" value="1"/>
</dbReference>
<dbReference type="PANTHER" id="PTHR24201">
    <property type="entry name" value="ANK_REP_REGION DOMAIN-CONTAINING PROTEIN"/>
    <property type="match status" value="1"/>
</dbReference>
<dbReference type="KEGG" id="aplc:110979832"/>
<keyword evidence="1" id="KW-0677">Repeat</keyword>
<dbReference type="Pfam" id="PF12796">
    <property type="entry name" value="Ank_2"/>
    <property type="match status" value="1"/>
</dbReference>
<organism evidence="4 5">
    <name type="scientific">Acanthaster planci</name>
    <name type="common">Crown-of-thorns starfish</name>
    <dbReference type="NCBI Taxonomy" id="133434"/>
    <lineage>
        <taxon>Eukaryota</taxon>
        <taxon>Metazoa</taxon>
        <taxon>Echinodermata</taxon>
        <taxon>Eleutherozoa</taxon>
        <taxon>Asterozoa</taxon>
        <taxon>Asteroidea</taxon>
        <taxon>Valvatacea</taxon>
        <taxon>Valvatida</taxon>
        <taxon>Acanthasteridae</taxon>
        <taxon>Acanthaster</taxon>
    </lineage>
</organism>
<dbReference type="AlphaFoldDB" id="A0A8B7YGV6"/>
<dbReference type="InterPro" id="IPR036770">
    <property type="entry name" value="Ankyrin_rpt-contain_sf"/>
</dbReference>
<dbReference type="SUPFAM" id="SSF48403">
    <property type="entry name" value="Ankyrin repeat"/>
    <property type="match status" value="1"/>
</dbReference>
<dbReference type="PROSITE" id="PS50088">
    <property type="entry name" value="ANK_REPEAT"/>
    <property type="match status" value="2"/>
</dbReference>
<evidence type="ECO:0000313" key="4">
    <source>
        <dbReference type="Proteomes" id="UP000694845"/>
    </source>
</evidence>
<dbReference type="InterPro" id="IPR002110">
    <property type="entry name" value="Ankyrin_rpt"/>
</dbReference>
<dbReference type="PROSITE" id="PS50297">
    <property type="entry name" value="ANK_REP_REGION"/>
    <property type="match status" value="2"/>
</dbReference>
<dbReference type="RefSeq" id="XP_022091630.1">
    <property type="nucleotide sequence ID" value="XM_022235938.1"/>
</dbReference>
<evidence type="ECO:0000256" key="3">
    <source>
        <dbReference type="PROSITE-ProRule" id="PRU00023"/>
    </source>
</evidence>
<evidence type="ECO:0000256" key="2">
    <source>
        <dbReference type="ARBA" id="ARBA00023043"/>
    </source>
</evidence>